<evidence type="ECO:0000313" key="2">
    <source>
        <dbReference type="EMBL" id="NKY01586.1"/>
    </source>
</evidence>
<protein>
    <submittedName>
        <fullName evidence="2">Uncharacterized protein</fullName>
    </submittedName>
</protein>
<keyword evidence="1" id="KW-0812">Transmembrane</keyword>
<accession>A0A846WKN5</accession>
<organism evidence="2 3">
    <name type="scientific">Gordonia polyisoprenivorans</name>
    <dbReference type="NCBI Taxonomy" id="84595"/>
    <lineage>
        <taxon>Bacteria</taxon>
        <taxon>Bacillati</taxon>
        <taxon>Actinomycetota</taxon>
        <taxon>Actinomycetes</taxon>
        <taxon>Mycobacteriales</taxon>
        <taxon>Gordoniaceae</taxon>
        <taxon>Gordonia</taxon>
    </lineage>
</organism>
<evidence type="ECO:0000313" key="3">
    <source>
        <dbReference type="Proteomes" id="UP000563898"/>
    </source>
</evidence>
<dbReference type="Proteomes" id="UP000563898">
    <property type="component" value="Unassembled WGS sequence"/>
</dbReference>
<keyword evidence="1" id="KW-1133">Transmembrane helix</keyword>
<dbReference type="AlphaFoldDB" id="A0A846WKN5"/>
<reference evidence="2 3" key="1">
    <citation type="submission" date="2020-04" db="EMBL/GenBank/DDBJ databases">
        <title>MicrobeNet Type strains.</title>
        <authorList>
            <person name="Nicholson A.C."/>
        </authorList>
    </citation>
    <scope>NUCLEOTIDE SEQUENCE [LARGE SCALE GENOMIC DNA]</scope>
    <source>
        <strain evidence="2 3">ATCC BAA-14</strain>
    </source>
</reference>
<feature type="transmembrane region" description="Helical" evidence="1">
    <location>
        <begin position="35"/>
        <end position="54"/>
    </location>
</feature>
<comment type="caution">
    <text evidence="2">The sequence shown here is derived from an EMBL/GenBank/DDBJ whole genome shotgun (WGS) entry which is preliminary data.</text>
</comment>
<keyword evidence="1" id="KW-0472">Membrane</keyword>
<proteinExistence type="predicted"/>
<dbReference type="EMBL" id="JAAXPC010000004">
    <property type="protein sequence ID" value="NKY01586.1"/>
    <property type="molecule type" value="Genomic_DNA"/>
</dbReference>
<dbReference type="RefSeq" id="WP_006369719.1">
    <property type="nucleotide sequence ID" value="NZ_JAAXPC010000004.1"/>
</dbReference>
<evidence type="ECO:0000256" key="1">
    <source>
        <dbReference type="SAM" id="Phobius"/>
    </source>
</evidence>
<feature type="transmembrane region" description="Helical" evidence="1">
    <location>
        <begin position="75"/>
        <end position="93"/>
    </location>
</feature>
<name>A0A846WKN5_9ACTN</name>
<sequence length="190" mass="20985">MVYVLPLAAPDGLAPHSTYETVWTYQGSETVLTNALFFGGYASMIAVMIAATVINRRIAKRHGVKSERVTRIARWLVIVLFVVTTAGSLLTHGTGHRDQKVEAAILEQRWGLQIVDVNQLPGRHLAQNVPLTVRFGDNTVQCLLATYGKHTGDKQWYTNLVDRRGAGRPLIKFQLWCPSTGDITALPFGS</sequence>
<gene>
    <name evidence="2" type="ORF">HGA05_08385</name>
</gene>